<evidence type="ECO:0000313" key="3">
    <source>
        <dbReference type="Proteomes" id="UP000709336"/>
    </source>
</evidence>
<evidence type="ECO:0008006" key="4">
    <source>
        <dbReference type="Google" id="ProtNLM"/>
    </source>
</evidence>
<sequence length="136" mass="14854">MREAGFNYVELSITSAVISVSALGILSLMANLTTSVQQLSVISQVRSQAQSEMTNALIQSSHFKSWPMVATTLEKKPSEYSKAFTSKQSKLTEITVTSRQEGKDFVIKHTVTLTTLAASPLPVHSIFTINLAHKPD</sequence>
<keyword evidence="1" id="KW-1133">Transmembrane helix</keyword>
<keyword evidence="1" id="KW-0812">Transmembrane</keyword>
<evidence type="ECO:0000256" key="1">
    <source>
        <dbReference type="SAM" id="Phobius"/>
    </source>
</evidence>
<gene>
    <name evidence="2" type="ORF">HCJ96_02825</name>
</gene>
<keyword evidence="3" id="KW-1185">Reference proteome</keyword>
<name>A0ABX1QXK5_9ALTE</name>
<accession>A0ABX1QXK5</accession>
<dbReference type="EMBL" id="JAATNW010000002">
    <property type="protein sequence ID" value="NMH58955.1"/>
    <property type="molecule type" value="Genomic_DNA"/>
</dbReference>
<keyword evidence="1" id="KW-0472">Membrane</keyword>
<reference evidence="2 3" key="1">
    <citation type="submission" date="2020-03" db="EMBL/GenBank/DDBJ databases">
        <title>Alteromonas ponticola sp. nov., isolated from seawater.</title>
        <authorList>
            <person name="Yoon J.-H."/>
            <person name="Kim Y.-O."/>
        </authorList>
    </citation>
    <scope>NUCLEOTIDE SEQUENCE [LARGE SCALE GENOMIC DNA]</scope>
    <source>
        <strain evidence="2 3">MYP5</strain>
    </source>
</reference>
<organism evidence="2 3">
    <name type="scientific">Alteromonas ponticola</name>
    <dbReference type="NCBI Taxonomy" id="2720613"/>
    <lineage>
        <taxon>Bacteria</taxon>
        <taxon>Pseudomonadati</taxon>
        <taxon>Pseudomonadota</taxon>
        <taxon>Gammaproteobacteria</taxon>
        <taxon>Alteromonadales</taxon>
        <taxon>Alteromonadaceae</taxon>
        <taxon>Alteromonas/Salinimonas group</taxon>
        <taxon>Alteromonas</taxon>
    </lineage>
</organism>
<evidence type="ECO:0000313" key="2">
    <source>
        <dbReference type="EMBL" id="NMH58955.1"/>
    </source>
</evidence>
<feature type="transmembrane region" description="Helical" evidence="1">
    <location>
        <begin position="12"/>
        <end position="32"/>
    </location>
</feature>
<protein>
    <recommendedName>
        <fullName evidence="4">Type II secretion system protein</fullName>
    </recommendedName>
</protein>
<proteinExistence type="predicted"/>
<comment type="caution">
    <text evidence="2">The sequence shown here is derived from an EMBL/GenBank/DDBJ whole genome shotgun (WGS) entry which is preliminary data.</text>
</comment>
<dbReference type="RefSeq" id="WP_169209535.1">
    <property type="nucleotide sequence ID" value="NZ_JAATNW010000002.1"/>
</dbReference>
<dbReference type="Proteomes" id="UP000709336">
    <property type="component" value="Unassembled WGS sequence"/>
</dbReference>